<dbReference type="NCBIfam" id="TIGR00077">
    <property type="entry name" value="lspA"/>
    <property type="match status" value="1"/>
</dbReference>
<sequence length="169" mass="19018">MNKFKHTGLAWIWLAILVLILDQITKIAVMQQFELYDSVQITSYFNLTYVHNYGAAFSFLADSGGWQRWFFTAIAVAAIILLTYWLAQTERKQKILTVGFNLILGGAAGNLYDRAAYGYVVDFLDFTIPLYGRWPAFNIADMAIVMGAGCVLLDAFLANKEQVAHDKSN</sequence>
<evidence type="ECO:0000313" key="11">
    <source>
        <dbReference type="EMBL" id="MER2494178.1"/>
    </source>
</evidence>
<evidence type="ECO:0000256" key="5">
    <source>
        <dbReference type="ARBA" id="ARBA00022750"/>
    </source>
</evidence>
<dbReference type="EMBL" id="JBELOE010000284">
    <property type="protein sequence ID" value="MER2494178.1"/>
    <property type="molecule type" value="Genomic_DNA"/>
</dbReference>
<organism evidence="11 12">
    <name type="scientific">Catenovulum sediminis</name>
    <dbReference type="NCBI Taxonomy" id="1740262"/>
    <lineage>
        <taxon>Bacteria</taxon>
        <taxon>Pseudomonadati</taxon>
        <taxon>Pseudomonadota</taxon>
        <taxon>Gammaproteobacteria</taxon>
        <taxon>Alteromonadales</taxon>
        <taxon>Alteromonadaceae</taxon>
        <taxon>Catenovulum</taxon>
    </lineage>
</organism>
<evidence type="ECO:0000256" key="2">
    <source>
        <dbReference type="ARBA" id="ARBA00022475"/>
    </source>
</evidence>
<dbReference type="RefSeq" id="WP_143871311.1">
    <property type="nucleotide sequence ID" value="NZ_CP041660.1"/>
</dbReference>
<keyword evidence="5 9" id="KW-0064">Aspartyl protease</keyword>
<protein>
    <recommendedName>
        <fullName evidence="9">Lipoprotein signal peptidase</fullName>
        <ecNumber evidence="9">3.4.23.36</ecNumber>
    </recommendedName>
    <alternativeName>
        <fullName evidence="9">Prolipoprotein signal peptidase</fullName>
    </alternativeName>
    <alternativeName>
        <fullName evidence="9">Signal peptidase II</fullName>
        <shortName evidence="9">SPase II</shortName>
    </alternativeName>
</protein>
<comment type="catalytic activity">
    <reaction evidence="9">
        <text>Release of signal peptides from bacterial membrane prolipoproteins. Hydrolyzes -Xaa-Yaa-Zaa-|-(S,diacylglyceryl)Cys-, in which Xaa is hydrophobic (preferably Leu), and Yaa (Ala or Ser) and Zaa (Gly or Ala) have small, neutral side chains.</text>
        <dbReference type="EC" id="3.4.23.36"/>
    </reaction>
</comment>
<keyword evidence="2 9" id="KW-1003">Cell membrane</keyword>
<dbReference type="HAMAP" id="MF_00161">
    <property type="entry name" value="LspA"/>
    <property type="match status" value="1"/>
</dbReference>
<reference evidence="11 12" key="1">
    <citation type="submission" date="2024-06" db="EMBL/GenBank/DDBJ databases">
        <authorList>
            <person name="Chen R.Y."/>
        </authorList>
    </citation>
    <scope>NUCLEOTIDE SEQUENCE [LARGE SCALE GENOMIC DNA]</scope>
    <source>
        <strain evidence="11 12">D2</strain>
    </source>
</reference>
<feature type="transmembrane region" description="Helical" evidence="9">
    <location>
        <begin position="94"/>
        <end position="112"/>
    </location>
</feature>
<feature type="active site" evidence="9">
    <location>
        <position position="141"/>
    </location>
</feature>
<comment type="function">
    <text evidence="9">This protein specifically catalyzes the removal of signal peptides from prolipoproteins.</text>
</comment>
<evidence type="ECO:0000256" key="9">
    <source>
        <dbReference type="HAMAP-Rule" id="MF_00161"/>
    </source>
</evidence>
<keyword evidence="7 9" id="KW-1133">Transmembrane helix</keyword>
<dbReference type="PANTHER" id="PTHR33695:SF1">
    <property type="entry name" value="LIPOPROTEIN SIGNAL PEPTIDASE"/>
    <property type="match status" value="1"/>
</dbReference>
<comment type="caution">
    <text evidence="11">The sequence shown here is derived from an EMBL/GenBank/DDBJ whole genome shotgun (WGS) entry which is preliminary data.</text>
</comment>
<comment type="similarity">
    <text evidence="1 9 10">Belongs to the peptidase A8 family.</text>
</comment>
<accession>A0ABV1RML2</accession>
<dbReference type="InterPro" id="IPR001872">
    <property type="entry name" value="Peptidase_A8"/>
</dbReference>
<evidence type="ECO:0000256" key="8">
    <source>
        <dbReference type="ARBA" id="ARBA00023136"/>
    </source>
</evidence>
<dbReference type="Pfam" id="PF01252">
    <property type="entry name" value="Peptidase_A8"/>
    <property type="match status" value="1"/>
</dbReference>
<keyword evidence="3 9" id="KW-0645">Protease</keyword>
<evidence type="ECO:0000256" key="6">
    <source>
        <dbReference type="ARBA" id="ARBA00022801"/>
    </source>
</evidence>
<comment type="subcellular location">
    <subcellularLocation>
        <location evidence="9">Cell membrane</location>
        <topology evidence="9">Multi-pass membrane protein</topology>
    </subcellularLocation>
</comment>
<evidence type="ECO:0000256" key="7">
    <source>
        <dbReference type="ARBA" id="ARBA00022989"/>
    </source>
</evidence>
<proteinExistence type="inferred from homology"/>
<comment type="pathway">
    <text evidence="9">Protein modification; lipoprotein biosynthesis (signal peptide cleavage).</text>
</comment>
<keyword evidence="12" id="KW-1185">Reference proteome</keyword>
<keyword evidence="6 9" id="KW-0378">Hydrolase</keyword>
<evidence type="ECO:0000256" key="1">
    <source>
        <dbReference type="ARBA" id="ARBA00006139"/>
    </source>
</evidence>
<evidence type="ECO:0000256" key="3">
    <source>
        <dbReference type="ARBA" id="ARBA00022670"/>
    </source>
</evidence>
<dbReference type="Proteomes" id="UP001467690">
    <property type="component" value="Unassembled WGS sequence"/>
</dbReference>
<dbReference type="PRINTS" id="PR00781">
    <property type="entry name" value="LIPOSIGPTASE"/>
</dbReference>
<feature type="transmembrane region" description="Helical" evidence="9">
    <location>
        <begin position="132"/>
        <end position="157"/>
    </location>
</feature>
<dbReference type="EC" id="3.4.23.36" evidence="9"/>
<comment type="caution">
    <text evidence="9">Lacks conserved residue(s) required for the propagation of feature annotation.</text>
</comment>
<name>A0ABV1RML2_9ALTE</name>
<gene>
    <name evidence="9 11" type="primary">lspA</name>
    <name evidence="11" type="ORF">ABS311_20060</name>
</gene>
<keyword evidence="8 9" id="KW-0472">Membrane</keyword>
<dbReference type="PANTHER" id="PTHR33695">
    <property type="entry name" value="LIPOPROTEIN SIGNAL PEPTIDASE"/>
    <property type="match status" value="1"/>
</dbReference>
<feature type="transmembrane region" description="Helical" evidence="9">
    <location>
        <begin position="69"/>
        <end position="87"/>
    </location>
</feature>
<evidence type="ECO:0000256" key="4">
    <source>
        <dbReference type="ARBA" id="ARBA00022692"/>
    </source>
</evidence>
<dbReference type="GO" id="GO:0004190">
    <property type="term" value="F:aspartic-type endopeptidase activity"/>
    <property type="evidence" value="ECO:0007669"/>
    <property type="project" value="UniProtKB-EC"/>
</dbReference>
<feature type="active site" evidence="9">
    <location>
        <position position="122"/>
    </location>
</feature>
<evidence type="ECO:0000256" key="10">
    <source>
        <dbReference type="RuleBase" id="RU004181"/>
    </source>
</evidence>
<keyword evidence="4 9" id="KW-0812">Transmembrane</keyword>
<evidence type="ECO:0000313" key="12">
    <source>
        <dbReference type="Proteomes" id="UP001467690"/>
    </source>
</evidence>